<feature type="modified residue" description="4-aspartylphosphate" evidence="1">
    <location>
        <position position="55"/>
    </location>
</feature>
<accession>A0A0S4XRH5</accession>
<feature type="domain" description="Response regulatory" evidence="2">
    <location>
        <begin position="4"/>
        <end position="120"/>
    </location>
</feature>
<dbReference type="AlphaFoldDB" id="A0A0S4XRH5"/>
<reference evidence="3" key="1">
    <citation type="submission" date="2015-11" db="EMBL/GenBank/DDBJ databases">
        <authorList>
            <person name="Zhang Y."/>
            <person name="Guo Z."/>
        </authorList>
    </citation>
    <scope>NUCLEOTIDE SEQUENCE</scope>
    <source>
        <strain evidence="3">BN30871</strain>
    </source>
</reference>
<organism evidence="3">
    <name type="scientific">Sulfurovum sp. enrichment culture clone C5</name>
    <dbReference type="NCBI Taxonomy" id="497650"/>
    <lineage>
        <taxon>Bacteria</taxon>
        <taxon>Pseudomonadati</taxon>
        <taxon>Campylobacterota</taxon>
        <taxon>Epsilonproteobacteria</taxon>
        <taxon>Campylobacterales</taxon>
        <taxon>Sulfurovaceae</taxon>
        <taxon>Sulfurovum</taxon>
        <taxon>environmental samples</taxon>
    </lineage>
</organism>
<dbReference type="Pfam" id="PF00072">
    <property type="entry name" value="Response_reg"/>
    <property type="match status" value="1"/>
</dbReference>
<dbReference type="PROSITE" id="PS50110">
    <property type="entry name" value="RESPONSE_REGULATORY"/>
    <property type="match status" value="1"/>
</dbReference>
<keyword evidence="1" id="KW-0597">Phosphoprotein</keyword>
<dbReference type="PANTHER" id="PTHR43228">
    <property type="entry name" value="TWO-COMPONENT RESPONSE REGULATOR"/>
    <property type="match status" value="1"/>
</dbReference>
<dbReference type="PANTHER" id="PTHR43228:SF1">
    <property type="entry name" value="TWO-COMPONENT RESPONSE REGULATOR ARR22"/>
    <property type="match status" value="1"/>
</dbReference>
<proteinExistence type="predicted"/>
<dbReference type="InterPro" id="IPR011006">
    <property type="entry name" value="CheY-like_superfamily"/>
</dbReference>
<dbReference type="GO" id="GO:0000160">
    <property type="term" value="P:phosphorelay signal transduction system"/>
    <property type="evidence" value="ECO:0007669"/>
    <property type="project" value="InterPro"/>
</dbReference>
<dbReference type="SUPFAM" id="SSF52172">
    <property type="entry name" value="CheY-like"/>
    <property type="match status" value="1"/>
</dbReference>
<dbReference type="InterPro" id="IPR001789">
    <property type="entry name" value="Sig_transdc_resp-reg_receiver"/>
</dbReference>
<evidence type="ECO:0000259" key="2">
    <source>
        <dbReference type="PROSITE" id="PS50110"/>
    </source>
</evidence>
<dbReference type="EMBL" id="FAXN01000084">
    <property type="protein sequence ID" value="CUV66385.1"/>
    <property type="molecule type" value="Genomic_DNA"/>
</dbReference>
<name>A0A0S4XRH5_9BACT</name>
<dbReference type="InterPro" id="IPR052048">
    <property type="entry name" value="ST_Response_Regulator"/>
</dbReference>
<dbReference type="Gene3D" id="3.40.50.2300">
    <property type="match status" value="1"/>
</dbReference>
<protein>
    <submittedName>
        <fullName evidence="3">Response regulator receiver domain protein (CheY-like)</fullName>
    </submittedName>
</protein>
<evidence type="ECO:0000313" key="3">
    <source>
        <dbReference type="EMBL" id="CUV66385.1"/>
    </source>
</evidence>
<gene>
    <name evidence="3" type="ORF">BN3087_80034</name>
</gene>
<evidence type="ECO:0000256" key="1">
    <source>
        <dbReference type="PROSITE-ProRule" id="PRU00169"/>
    </source>
</evidence>
<dbReference type="SMART" id="SM00448">
    <property type="entry name" value="REC"/>
    <property type="match status" value="1"/>
</dbReference>
<sequence>MGINVLVVDDDFINRKLLLTMLKKSESVTNVIEAENGQDALSKVEGQSIDLILLDIVMPVMNGIEFLKAIREDRTHAHIPIAILSTDDSKKTETLNLGANAFLTKPIRETELIGLIESWF</sequence>